<proteinExistence type="predicted"/>
<feature type="domain" description="OTU" evidence="8">
    <location>
        <begin position="265"/>
        <end position="477"/>
    </location>
</feature>
<dbReference type="EC" id="3.4.19.12" evidence="2"/>
<feature type="compositionally biased region" description="Polar residues" evidence="7">
    <location>
        <begin position="581"/>
        <end position="591"/>
    </location>
</feature>
<feature type="compositionally biased region" description="Low complexity" evidence="7">
    <location>
        <begin position="151"/>
        <end position="174"/>
    </location>
</feature>
<feature type="region of interest" description="Disordered" evidence="7">
    <location>
        <begin position="664"/>
        <end position="718"/>
    </location>
</feature>
<dbReference type="InterPro" id="IPR038765">
    <property type="entry name" value="Papain-like_cys_pep_sf"/>
</dbReference>
<name>A0A6P8AYB4_PYRGI</name>
<dbReference type="GO" id="GO:0004843">
    <property type="term" value="F:cysteine-type deubiquitinase activity"/>
    <property type="evidence" value="ECO:0007669"/>
    <property type="project" value="UniProtKB-EC"/>
</dbReference>
<evidence type="ECO:0000313" key="10">
    <source>
        <dbReference type="RefSeq" id="XP_030979857.1"/>
    </source>
</evidence>
<evidence type="ECO:0000256" key="5">
    <source>
        <dbReference type="ARBA" id="ARBA00022801"/>
    </source>
</evidence>
<dbReference type="AlphaFoldDB" id="A0A6P8AYB4"/>
<evidence type="ECO:0000256" key="6">
    <source>
        <dbReference type="ARBA" id="ARBA00022807"/>
    </source>
</evidence>
<evidence type="ECO:0000313" key="9">
    <source>
        <dbReference type="Proteomes" id="UP000515153"/>
    </source>
</evidence>
<feature type="compositionally biased region" description="Polar residues" evidence="7">
    <location>
        <begin position="542"/>
        <end position="565"/>
    </location>
</feature>
<evidence type="ECO:0000256" key="2">
    <source>
        <dbReference type="ARBA" id="ARBA00012759"/>
    </source>
</evidence>
<keyword evidence="3" id="KW-0645">Protease</keyword>
<dbReference type="InterPro" id="IPR042468">
    <property type="entry name" value="Peptidase_C65_otubain_sub1"/>
</dbReference>
<reference evidence="10" key="2">
    <citation type="submission" date="2019-10" db="EMBL/GenBank/DDBJ databases">
        <authorList>
            <consortium name="NCBI Genome Project"/>
        </authorList>
    </citation>
    <scope>NUCLEOTIDE SEQUENCE</scope>
    <source>
        <strain evidence="10">NI907</strain>
    </source>
</reference>
<sequence length="718" mass="79420">MFRPRPNPVDQFAYPFGFSADQETDFSYYSQQQLPNPFLLAALGCDSIQVSRREAGVEEAGAQQQEGPCTNENTIAAEPGTSGAVINQREGATLSGVAPSPPHTTPATAAAAAALLDRHRYSRTNPTSSAVVVGDFDFSSYQLPSHQLNRHSLPQSQPSSHQLSASLPSPSSLTTHSLVRNRLNDPELLATARLLRQTTVITKMDEGVAATDDLAAQEAAAREYQPQLTGPLVGFKQPSHAITEEYAKADPVYVEKTMALPNTYSHYRPILGDGNCGWRAIGYAYFETLILTATSAKIKGEHERITSLNDYISNVGGYGSYIWEDMVDETLALLKEIGDFLVQGDQDGALSHLHTRFNQPEVSSAIVYHLRMLAASYLKGHPTDYEPFTNGGVQNHCSGTIEPIDREIDHLGVTLLVEVLLRPAGFVLEIAYLDRSAGEQVNVYLFPDEANGQDESTLGPVIHLLFRPDHYDILYKPAPQPVDVQVYRAMVPTQIVPEIHQMSQWGMDSTAANINYDVLSMIPGFDLNPKGVQRQQELMNVPSYSQRPDPSASWTSSPTSYTQQMTPPAPSPTSSVTFAPQQSRQQSLHEVPQQSYVAVPHHLQHQHQYHDPPQHQEQQHPIRFSTHCWPTAQSNAFSDFPVAKEEQTLQTATMQNSPLNTIHFNNPNFQPQEYKPGDEGSPKAMANKRKGDQSAKKAKKLAVSDHKAMERNWKPMSH</sequence>
<evidence type="ECO:0000256" key="7">
    <source>
        <dbReference type="SAM" id="MobiDB-lite"/>
    </source>
</evidence>
<dbReference type="KEGG" id="pgri:PgNI_10162"/>
<protein>
    <recommendedName>
        <fullName evidence="2">ubiquitinyl hydrolase 1</fullName>
        <ecNumber evidence="2">3.4.19.12</ecNumber>
    </recommendedName>
</protein>
<evidence type="ECO:0000256" key="1">
    <source>
        <dbReference type="ARBA" id="ARBA00000707"/>
    </source>
</evidence>
<accession>A0A6P8AYB4</accession>
<organism evidence="9 10">
    <name type="scientific">Pyricularia grisea</name>
    <name type="common">Crabgrass-specific blast fungus</name>
    <name type="synonym">Magnaporthe grisea</name>
    <dbReference type="NCBI Taxonomy" id="148305"/>
    <lineage>
        <taxon>Eukaryota</taxon>
        <taxon>Fungi</taxon>
        <taxon>Dikarya</taxon>
        <taxon>Ascomycota</taxon>
        <taxon>Pezizomycotina</taxon>
        <taxon>Sordariomycetes</taxon>
        <taxon>Sordariomycetidae</taxon>
        <taxon>Magnaporthales</taxon>
        <taxon>Pyriculariaceae</taxon>
        <taxon>Pyricularia</taxon>
    </lineage>
</organism>
<comment type="catalytic activity">
    <reaction evidence="1">
        <text>Thiol-dependent hydrolysis of ester, thioester, amide, peptide and isopeptide bonds formed by the C-terminal Gly of ubiquitin (a 76-residue protein attached to proteins as an intracellular targeting signal).</text>
        <dbReference type="EC" id="3.4.19.12"/>
    </reaction>
</comment>
<dbReference type="GO" id="GO:0043130">
    <property type="term" value="F:ubiquitin binding"/>
    <property type="evidence" value="ECO:0007669"/>
    <property type="project" value="TreeGrafter"/>
</dbReference>
<keyword evidence="6" id="KW-0788">Thiol protease</keyword>
<evidence type="ECO:0000256" key="4">
    <source>
        <dbReference type="ARBA" id="ARBA00022786"/>
    </source>
</evidence>
<dbReference type="InterPro" id="IPR003323">
    <property type="entry name" value="OTU_dom"/>
</dbReference>
<feature type="region of interest" description="Disordered" evidence="7">
    <location>
        <begin position="542"/>
        <end position="591"/>
    </location>
</feature>
<dbReference type="GO" id="GO:0071108">
    <property type="term" value="P:protein K48-linked deubiquitination"/>
    <property type="evidence" value="ECO:0007669"/>
    <property type="project" value="TreeGrafter"/>
</dbReference>
<dbReference type="InterPro" id="IPR019400">
    <property type="entry name" value="Peptidase_C65_otubain"/>
</dbReference>
<evidence type="ECO:0000256" key="3">
    <source>
        <dbReference type="ARBA" id="ARBA00022670"/>
    </source>
</evidence>
<reference evidence="10" key="3">
    <citation type="submission" date="2025-08" db="UniProtKB">
        <authorList>
            <consortium name="RefSeq"/>
        </authorList>
    </citation>
    <scope>IDENTIFICATION</scope>
    <source>
        <strain evidence="10">NI907</strain>
    </source>
</reference>
<keyword evidence="4" id="KW-0833">Ubl conjugation pathway</keyword>
<dbReference type="GeneID" id="41965045"/>
<dbReference type="GO" id="GO:0006508">
    <property type="term" value="P:proteolysis"/>
    <property type="evidence" value="ECO:0007669"/>
    <property type="project" value="UniProtKB-KW"/>
</dbReference>
<evidence type="ECO:0000259" key="8">
    <source>
        <dbReference type="PROSITE" id="PS50802"/>
    </source>
</evidence>
<dbReference type="PANTHER" id="PTHR12931:SF15">
    <property type="entry name" value="UBIQUITIN THIOESTERASE OTUBAIN-LIKE"/>
    <property type="match status" value="1"/>
</dbReference>
<keyword evidence="9" id="KW-1185">Reference proteome</keyword>
<dbReference type="Pfam" id="PF10275">
    <property type="entry name" value="Peptidase_C65"/>
    <property type="match status" value="1"/>
</dbReference>
<keyword evidence="5" id="KW-0378">Hydrolase</keyword>
<dbReference type="PANTHER" id="PTHR12931">
    <property type="entry name" value="UBIQUITIN THIOLESTERASE PROTEIN OTUB"/>
    <property type="match status" value="1"/>
</dbReference>
<dbReference type="CDD" id="cd22749">
    <property type="entry name" value="Otubain_C65"/>
    <property type="match status" value="1"/>
</dbReference>
<gene>
    <name evidence="10" type="ORF">PgNI_10162</name>
</gene>
<feature type="region of interest" description="Disordered" evidence="7">
    <location>
        <begin position="147"/>
        <end position="174"/>
    </location>
</feature>
<dbReference type="RefSeq" id="XP_030979857.1">
    <property type="nucleotide sequence ID" value="XM_031130137.1"/>
</dbReference>
<dbReference type="SUPFAM" id="SSF54001">
    <property type="entry name" value="Cysteine proteinases"/>
    <property type="match status" value="1"/>
</dbReference>
<dbReference type="GO" id="GO:0005634">
    <property type="term" value="C:nucleus"/>
    <property type="evidence" value="ECO:0007669"/>
    <property type="project" value="TreeGrafter"/>
</dbReference>
<dbReference type="Gene3D" id="3.30.200.60">
    <property type="entry name" value="Peptidase C65 Otubain, subdomain 1"/>
    <property type="match status" value="1"/>
</dbReference>
<dbReference type="Proteomes" id="UP000515153">
    <property type="component" value="Chromosome VII"/>
</dbReference>
<dbReference type="PROSITE" id="PS50802">
    <property type="entry name" value="OTU"/>
    <property type="match status" value="1"/>
</dbReference>
<feature type="compositionally biased region" description="Basic and acidic residues" evidence="7">
    <location>
        <begin position="702"/>
        <end position="718"/>
    </location>
</feature>
<reference evidence="9 10" key="1">
    <citation type="journal article" date="2019" name="Mol. Biol. Evol.">
        <title>Blast fungal genomes show frequent chromosomal changes, gene gains and losses, and effector gene turnover.</title>
        <authorList>
            <person name="Gomez Luciano L.B."/>
            <person name="Jason Tsai I."/>
            <person name="Chuma I."/>
            <person name="Tosa Y."/>
            <person name="Chen Y.H."/>
            <person name="Li J.Y."/>
            <person name="Li M.Y."/>
            <person name="Jade Lu M.Y."/>
            <person name="Nakayashiki H."/>
            <person name="Li W.H."/>
        </authorList>
    </citation>
    <scope>NUCLEOTIDE SEQUENCE [LARGE SCALE GENOMIC DNA]</scope>
    <source>
        <strain evidence="9 10">NI907</strain>
    </source>
</reference>
<dbReference type="InterPro" id="IPR042467">
    <property type="entry name" value="Peptidase_C65_otubain_sub2"/>
</dbReference>
<dbReference type="Gene3D" id="1.20.1300.20">
    <property type="entry name" value="Peptidase C65 Otubain, subdomain 2"/>
    <property type="match status" value="1"/>
</dbReference>